<reference evidence="1 2" key="1">
    <citation type="submission" date="2018-08" db="EMBL/GenBank/DDBJ databases">
        <title>A genome reference for cultivated species of the human gut microbiota.</title>
        <authorList>
            <person name="Zou Y."/>
            <person name="Xue W."/>
            <person name="Luo G."/>
        </authorList>
    </citation>
    <scope>NUCLEOTIDE SEQUENCE [LARGE SCALE GENOMIC DNA]</scope>
    <source>
        <strain evidence="1 2">AM42-1AC</strain>
    </source>
</reference>
<dbReference type="EMBL" id="QSFX01000057">
    <property type="protein sequence ID" value="RHA82388.1"/>
    <property type="molecule type" value="Genomic_DNA"/>
</dbReference>
<accession>A0A3R6CKM0</accession>
<dbReference type="RefSeq" id="WP_118583847.1">
    <property type="nucleotide sequence ID" value="NZ_CABJFX010000057.1"/>
</dbReference>
<protein>
    <submittedName>
        <fullName evidence="1">Uncharacterized protein</fullName>
    </submittedName>
</protein>
<comment type="caution">
    <text evidence="1">The sequence shown here is derived from an EMBL/GenBank/DDBJ whole genome shotgun (WGS) entry which is preliminary data.</text>
</comment>
<organism evidence="1 2">
    <name type="scientific">Roseburia inulinivorans</name>
    <dbReference type="NCBI Taxonomy" id="360807"/>
    <lineage>
        <taxon>Bacteria</taxon>
        <taxon>Bacillati</taxon>
        <taxon>Bacillota</taxon>
        <taxon>Clostridia</taxon>
        <taxon>Lachnospirales</taxon>
        <taxon>Lachnospiraceae</taxon>
        <taxon>Roseburia</taxon>
    </lineage>
</organism>
<sequence>MTLEEKLAYIFDPGQMAVDFVTGVVIGKAVGGIANKLPDAWFKKGFGKKSEIWDSQVRGGARGEY</sequence>
<evidence type="ECO:0000313" key="1">
    <source>
        <dbReference type="EMBL" id="RHA82388.1"/>
    </source>
</evidence>
<dbReference type="Proteomes" id="UP000283492">
    <property type="component" value="Unassembled WGS sequence"/>
</dbReference>
<evidence type="ECO:0000313" key="2">
    <source>
        <dbReference type="Proteomes" id="UP000283492"/>
    </source>
</evidence>
<gene>
    <name evidence="1" type="ORF">DW914_18410</name>
</gene>
<proteinExistence type="predicted"/>
<dbReference type="AlphaFoldDB" id="A0A3R6CKM0"/>
<name>A0A3R6CKM0_9FIRM</name>